<sequence>MARRRVLTTALAAGAAVLLPFSLAACGGGSSDEGSTGSGGSAKLTIQDYYNDDPGKTVWEGVYKACAQTAGVEIDIVHIPGSDLIAKVLQQAQSKTMPDVLMLDNPDLQQIAASGALADLSQFDVSTDGYADGIVKASTYDGKLYGLQPITNSIALFYNKKTLADAGIQPPQTWDELKTASAALTKDGKYGLALSAINTYEGTWQFLPFFWSAGGDEKDINTPEAAKALQLWVDMFKAGSISQSAVNWTQADVNDQFKAGNAAMMVNGPWQFPSLAESGIDYGVVPIPAPQAGEPTVSPLGGETWTVPETGNKDKQAKAAEIVKCINSDDNQKLLAEKNNTVPTKTAIAEEYGATNPAVKGFADLVPDLRARTGELGDKWPDAATKIYTAMQEAIVGGKTPEQALADAQNG</sequence>
<dbReference type="AlphaFoldDB" id="A0A5C8ZH24"/>
<dbReference type="PROSITE" id="PS51257">
    <property type="entry name" value="PROKAR_LIPOPROTEIN"/>
    <property type="match status" value="1"/>
</dbReference>
<proteinExistence type="inferred from homology"/>
<reference evidence="5 6" key="1">
    <citation type="submission" date="2019-07" db="EMBL/GenBank/DDBJ databases">
        <title>Quadrisphaera sp. strain DD2A genome sequencing and assembly.</title>
        <authorList>
            <person name="Kim I."/>
        </authorList>
    </citation>
    <scope>NUCLEOTIDE SEQUENCE [LARGE SCALE GENOMIC DNA]</scope>
    <source>
        <strain evidence="5 6">DD2A</strain>
    </source>
</reference>
<keyword evidence="3 4" id="KW-0732">Signal</keyword>
<dbReference type="Proteomes" id="UP000321234">
    <property type="component" value="Unassembled WGS sequence"/>
</dbReference>
<dbReference type="PANTHER" id="PTHR30061">
    <property type="entry name" value="MALTOSE-BINDING PERIPLASMIC PROTEIN"/>
    <property type="match status" value="1"/>
</dbReference>
<dbReference type="RefSeq" id="WP_147926331.1">
    <property type="nucleotide sequence ID" value="NZ_VKAC01000005.1"/>
</dbReference>
<gene>
    <name evidence="5" type="ORF">FMM08_09555</name>
</gene>
<evidence type="ECO:0000256" key="2">
    <source>
        <dbReference type="ARBA" id="ARBA00022448"/>
    </source>
</evidence>
<dbReference type="SUPFAM" id="SSF53850">
    <property type="entry name" value="Periplasmic binding protein-like II"/>
    <property type="match status" value="1"/>
</dbReference>
<accession>A0A5C8ZH24</accession>
<keyword evidence="6" id="KW-1185">Reference proteome</keyword>
<dbReference type="GO" id="GO:0015768">
    <property type="term" value="P:maltose transport"/>
    <property type="evidence" value="ECO:0007669"/>
    <property type="project" value="TreeGrafter"/>
</dbReference>
<dbReference type="PANTHER" id="PTHR30061:SF50">
    <property type="entry name" value="MALTOSE_MALTODEXTRIN-BINDING PERIPLASMIC PROTEIN"/>
    <property type="match status" value="1"/>
</dbReference>
<evidence type="ECO:0000256" key="4">
    <source>
        <dbReference type="SAM" id="SignalP"/>
    </source>
</evidence>
<dbReference type="OrthoDB" id="9780991at2"/>
<protein>
    <submittedName>
        <fullName evidence="5">Sugar ABC transporter substrate-binding protein</fullName>
    </submittedName>
</protein>
<feature type="chain" id="PRO_5022829208" evidence="4">
    <location>
        <begin position="25"/>
        <end position="411"/>
    </location>
</feature>
<evidence type="ECO:0000256" key="1">
    <source>
        <dbReference type="ARBA" id="ARBA00008520"/>
    </source>
</evidence>
<comment type="similarity">
    <text evidence="1">Belongs to the bacterial solute-binding protein 1 family.</text>
</comment>
<name>A0A5C8ZH24_9ACTN</name>
<organism evidence="5 6">
    <name type="scientific">Quadrisphaera setariae</name>
    <dbReference type="NCBI Taxonomy" id="2593304"/>
    <lineage>
        <taxon>Bacteria</taxon>
        <taxon>Bacillati</taxon>
        <taxon>Actinomycetota</taxon>
        <taxon>Actinomycetes</taxon>
        <taxon>Kineosporiales</taxon>
        <taxon>Kineosporiaceae</taxon>
        <taxon>Quadrisphaera</taxon>
    </lineage>
</organism>
<feature type="signal peptide" evidence="4">
    <location>
        <begin position="1"/>
        <end position="24"/>
    </location>
</feature>
<dbReference type="Pfam" id="PF13416">
    <property type="entry name" value="SBP_bac_8"/>
    <property type="match status" value="1"/>
</dbReference>
<keyword evidence="2" id="KW-0813">Transport</keyword>
<dbReference type="GO" id="GO:0042956">
    <property type="term" value="P:maltodextrin transmembrane transport"/>
    <property type="evidence" value="ECO:0007669"/>
    <property type="project" value="TreeGrafter"/>
</dbReference>
<dbReference type="GO" id="GO:0055052">
    <property type="term" value="C:ATP-binding cassette (ABC) transporter complex, substrate-binding subunit-containing"/>
    <property type="evidence" value="ECO:0007669"/>
    <property type="project" value="TreeGrafter"/>
</dbReference>
<dbReference type="GO" id="GO:1901982">
    <property type="term" value="F:maltose binding"/>
    <property type="evidence" value="ECO:0007669"/>
    <property type="project" value="TreeGrafter"/>
</dbReference>
<evidence type="ECO:0000313" key="6">
    <source>
        <dbReference type="Proteomes" id="UP000321234"/>
    </source>
</evidence>
<evidence type="ECO:0000256" key="3">
    <source>
        <dbReference type="ARBA" id="ARBA00022729"/>
    </source>
</evidence>
<dbReference type="EMBL" id="VKAC01000005">
    <property type="protein sequence ID" value="TXR56538.1"/>
    <property type="molecule type" value="Genomic_DNA"/>
</dbReference>
<dbReference type="CDD" id="cd13585">
    <property type="entry name" value="PBP2_TMBP_like"/>
    <property type="match status" value="1"/>
</dbReference>
<evidence type="ECO:0000313" key="5">
    <source>
        <dbReference type="EMBL" id="TXR56538.1"/>
    </source>
</evidence>
<dbReference type="InterPro" id="IPR006059">
    <property type="entry name" value="SBP"/>
</dbReference>
<dbReference type="Gene3D" id="3.40.190.10">
    <property type="entry name" value="Periplasmic binding protein-like II"/>
    <property type="match status" value="2"/>
</dbReference>
<comment type="caution">
    <text evidence="5">The sequence shown here is derived from an EMBL/GenBank/DDBJ whole genome shotgun (WGS) entry which is preliminary data.</text>
</comment>